<proteinExistence type="predicted"/>
<dbReference type="STRING" id="64791.A0A151XGA0"/>
<dbReference type="Proteomes" id="UP000075809">
    <property type="component" value="Unassembled WGS sequence"/>
</dbReference>
<keyword evidence="3" id="KW-1185">Reference proteome</keyword>
<protein>
    <recommendedName>
        <fullName evidence="4">Retrotransposon gag domain-containing protein</fullName>
    </recommendedName>
</protein>
<accession>A0A151XGA0</accession>
<organism evidence="2 3">
    <name type="scientific">Mycetomoellerius zeteki</name>
    <dbReference type="NCBI Taxonomy" id="64791"/>
    <lineage>
        <taxon>Eukaryota</taxon>
        <taxon>Metazoa</taxon>
        <taxon>Ecdysozoa</taxon>
        <taxon>Arthropoda</taxon>
        <taxon>Hexapoda</taxon>
        <taxon>Insecta</taxon>
        <taxon>Pterygota</taxon>
        <taxon>Neoptera</taxon>
        <taxon>Endopterygota</taxon>
        <taxon>Hymenoptera</taxon>
        <taxon>Apocrita</taxon>
        <taxon>Aculeata</taxon>
        <taxon>Formicoidea</taxon>
        <taxon>Formicidae</taxon>
        <taxon>Myrmicinae</taxon>
        <taxon>Mycetomoellerius</taxon>
    </lineage>
</organism>
<gene>
    <name evidence="2" type="ORF">ALC60_01548</name>
</gene>
<dbReference type="PANTHER" id="PTHR45823:SF1">
    <property type="entry name" value="T-SNARE COILED-COIL HOMOLOGY DOMAIN-CONTAINING PROTEIN"/>
    <property type="match status" value="1"/>
</dbReference>
<evidence type="ECO:0008006" key="4">
    <source>
        <dbReference type="Google" id="ProtNLM"/>
    </source>
</evidence>
<feature type="compositionally biased region" description="Basic and acidic residues" evidence="1">
    <location>
        <begin position="287"/>
        <end position="310"/>
    </location>
</feature>
<sequence length="354" mass="39575">MESTRQREAEIRQLREELHSVKQISPSTNKNIVTDAGDCGDVQLPERGGCAVGASERVECAANACERIESRASFRAVSSSGDGSVADVHGYVGPRAPRHTETGFRLKPDTFVGSAPLREFFVQFDLIAYANHWETGMKTAILVSCLRGKARAILENIQNLEDLEYTELKAKLELHFGEAHSLQNYYTQFTNRKQRFGESIAAFGSEIEKLARMAYPECSDLMRDKIACAQFVSTLSDGYVKRALQMEGVASLRLAIERAKAVQLIQGTCFKNKGENNFHLENRKRKNFNEGRDDSNEINKKGEDNKEKNGKTNKNGKFFKNKSEVKTGNRRECWECGKEGTSALSALVGRGRKT</sequence>
<evidence type="ECO:0000313" key="2">
    <source>
        <dbReference type="EMBL" id="KYQ59432.1"/>
    </source>
</evidence>
<evidence type="ECO:0000313" key="3">
    <source>
        <dbReference type="Proteomes" id="UP000075809"/>
    </source>
</evidence>
<feature type="region of interest" description="Disordered" evidence="1">
    <location>
        <begin position="287"/>
        <end position="322"/>
    </location>
</feature>
<dbReference type="PANTHER" id="PTHR45823">
    <property type="entry name" value="T-SNARE COILED-COIL HOMOLOGY DOMAIN-CONTAINING PROTEIN"/>
    <property type="match status" value="1"/>
</dbReference>
<dbReference type="EMBL" id="KQ982171">
    <property type="protein sequence ID" value="KYQ59432.1"/>
    <property type="molecule type" value="Genomic_DNA"/>
</dbReference>
<reference evidence="2 3" key="1">
    <citation type="submission" date="2015-09" db="EMBL/GenBank/DDBJ databases">
        <title>Trachymyrmex zeteki WGS genome.</title>
        <authorList>
            <person name="Nygaard S."/>
            <person name="Hu H."/>
            <person name="Boomsma J."/>
            <person name="Zhang G."/>
        </authorList>
    </citation>
    <scope>NUCLEOTIDE SEQUENCE [LARGE SCALE GENOMIC DNA]</scope>
    <source>
        <strain evidence="2">Tzet28-1</strain>
        <tissue evidence="2">Whole body</tissue>
    </source>
</reference>
<evidence type="ECO:0000256" key="1">
    <source>
        <dbReference type="SAM" id="MobiDB-lite"/>
    </source>
</evidence>
<name>A0A151XGA0_9HYME</name>
<dbReference type="AlphaFoldDB" id="A0A151XGA0"/>